<keyword evidence="5" id="KW-1185">Reference proteome</keyword>
<dbReference type="InterPro" id="IPR049192">
    <property type="entry name" value="DUF4246_C"/>
</dbReference>
<dbReference type="EMBL" id="GG692400">
    <property type="protein sequence ID" value="EER32019.1"/>
    <property type="molecule type" value="Genomic_DNA"/>
</dbReference>
<evidence type="ECO:0000256" key="1">
    <source>
        <dbReference type="SAM" id="MobiDB-lite"/>
    </source>
</evidence>
<evidence type="ECO:0000259" key="2">
    <source>
        <dbReference type="Pfam" id="PF14033"/>
    </source>
</evidence>
<accession>C5MFF9</accession>
<proteinExistence type="predicted"/>
<dbReference type="GeneID" id="8296511"/>
<dbReference type="PANTHER" id="PTHR33119">
    <property type="entry name" value="IFI3P"/>
    <property type="match status" value="1"/>
</dbReference>
<evidence type="ECO:0000259" key="3">
    <source>
        <dbReference type="Pfam" id="PF21666"/>
    </source>
</evidence>
<feature type="domain" description="DUF4246" evidence="2">
    <location>
        <begin position="117"/>
        <end position="526"/>
    </location>
</feature>
<organism evidence="4 5">
    <name type="scientific">Candida tropicalis (strain ATCC MYA-3404 / T1)</name>
    <name type="common">Yeast</name>
    <dbReference type="NCBI Taxonomy" id="294747"/>
    <lineage>
        <taxon>Eukaryota</taxon>
        <taxon>Fungi</taxon>
        <taxon>Dikarya</taxon>
        <taxon>Ascomycota</taxon>
        <taxon>Saccharomycotina</taxon>
        <taxon>Pichiomycetes</taxon>
        <taxon>Debaryomycetaceae</taxon>
        <taxon>Candida/Lodderomyces clade</taxon>
        <taxon>Candida</taxon>
    </lineage>
</organism>
<feature type="domain" description="DUF4246" evidence="3">
    <location>
        <begin position="42"/>
        <end position="103"/>
    </location>
</feature>
<dbReference type="OrthoDB" id="415532at2759"/>
<dbReference type="RefSeq" id="XP_002550504.1">
    <property type="nucleotide sequence ID" value="XM_002550458.1"/>
</dbReference>
<dbReference type="InterPro" id="IPR025340">
    <property type="entry name" value="DUF4246"/>
</dbReference>
<dbReference type="HOGENOM" id="CLU_012066_2_0_1"/>
<dbReference type="VEuPathDB" id="FungiDB:CTRG_04802"/>
<evidence type="ECO:0000313" key="4">
    <source>
        <dbReference type="EMBL" id="EER32019.1"/>
    </source>
</evidence>
<dbReference type="STRING" id="294747.C5MFF9"/>
<evidence type="ECO:0000313" key="5">
    <source>
        <dbReference type="Proteomes" id="UP000002037"/>
    </source>
</evidence>
<dbReference type="Pfam" id="PF21666">
    <property type="entry name" value="DUF4246_N"/>
    <property type="match status" value="1"/>
</dbReference>
<dbReference type="AlphaFoldDB" id="C5MFF9"/>
<dbReference type="PANTHER" id="PTHR33119:SF1">
    <property type="entry name" value="FE2OG DIOXYGENASE DOMAIN-CONTAINING PROTEIN"/>
    <property type="match status" value="1"/>
</dbReference>
<dbReference type="Proteomes" id="UP000002037">
    <property type="component" value="Unassembled WGS sequence"/>
</dbReference>
<feature type="region of interest" description="Disordered" evidence="1">
    <location>
        <begin position="1"/>
        <end position="46"/>
    </location>
</feature>
<sequence length="592" mass="69209">MPVPTSTLINSDSELSTDDRMEQQRRIWEQRHAEEQERRRRAEQQRIGSPFKHPWWQPFGVIGPAPRCLNEYLTMEISNSIRSKPNWESKYKNEEICQKWIKEIKDQCKDKTNSIDQIIEFVFKELEWYERVERELGAFKVGCDDKILYSDAAISESLKNDFKSGVDKLVASFNGNFDYHPGSDQAVVDLVHPSLFVVQYDKTPVIRNGVLEVVKYHEEIQNVKPDVDCYGISEKFQWLPALMAKNSSGKFEFESYINNLHPVEHKDLYDSIDAIFNAAIPGLNCTLTRYASKEHIRIPIPIGNDAYTEEYIRAHEELDLELEREAEETGVDYDWERMEEFEETKAQFLREIIPKWEGDPEFDKPINLSNFDNLKVIVKLADIELTPERPSYPGGSWHVEGAINEDIVATVLYYYDIENISESKLSFRTGFEDPQYEQGDNVYTEVIFGLHDEDIMVKDIGNIEAKEDRIVIFPNMFQHHVDPFELTDKTKPGRRRILCFFIVDPYNDKVLSSKQVPPQNNEWWNDATLDYLFPNNLKERILDLKNGETWPMTFEHAAIVREALMEERSARESLDDGYNESAFMRTFSLCEH</sequence>
<feature type="compositionally biased region" description="Polar residues" evidence="1">
    <location>
        <begin position="1"/>
        <end position="14"/>
    </location>
</feature>
<dbReference type="eggNOG" id="ENOG502QQIE">
    <property type="taxonomic scope" value="Eukaryota"/>
</dbReference>
<dbReference type="KEGG" id="ctp:CTRG_04802"/>
<name>C5MFF9_CANTT</name>
<protein>
    <submittedName>
        <fullName evidence="4">Uncharacterized protein</fullName>
    </submittedName>
</protein>
<dbReference type="Pfam" id="PF14033">
    <property type="entry name" value="DUF4246"/>
    <property type="match status" value="1"/>
</dbReference>
<gene>
    <name evidence="4" type="ORF">CTRG_04802</name>
</gene>
<dbReference type="InterPro" id="IPR049207">
    <property type="entry name" value="DUF4246_N"/>
</dbReference>
<reference evidence="4 5" key="1">
    <citation type="journal article" date="2009" name="Nature">
        <title>Evolution of pathogenicity and sexual reproduction in eight Candida genomes.</title>
        <authorList>
            <person name="Butler G."/>
            <person name="Rasmussen M.D."/>
            <person name="Lin M.F."/>
            <person name="Santos M.A."/>
            <person name="Sakthikumar S."/>
            <person name="Munro C.A."/>
            <person name="Rheinbay E."/>
            <person name="Grabherr M."/>
            <person name="Forche A."/>
            <person name="Reedy J.L."/>
            <person name="Agrafioti I."/>
            <person name="Arnaud M.B."/>
            <person name="Bates S."/>
            <person name="Brown A.J."/>
            <person name="Brunke S."/>
            <person name="Costanzo M.C."/>
            <person name="Fitzpatrick D.A."/>
            <person name="de Groot P.W."/>
            <person name="Harris D."/>
            <person name="Hoyer L.L."/>
            <person name="Hube B."/>
            <person name="Klis F.M."/>
            <person name="Kodira C."/>
            <person name="Lennard N."/>
            <person name="Logue M.E."/>
            <person name="Martin R."/>
            <person name="Neiman A.M."/>
            <person name="Nikolaou E."/>
            <person name="Quail M.A."/>
            <person name="Quinn J."/>
            <person name="Santos M.C."/>
            <person name="Schmitzberger F.F."/>
            <person name="Sherlock G."/>
            <person name="Shah P."/>
            <person name="Silverstein K.A."/>
            <person name="Skrzypek M.S."/>
            <person name="Soll D."/>
            <person name="Staggs R."/>
            <person name="Stansfield I."/>
            <person name="Stumpf M.P."/>
            <person name="Sudbery P.E."/>
            <person name="Srikantha T."/>
            <person name="Zeng Q."/>
            <person name="Berman J."/>
            <person name="Berriman M."/>
            <person name="Heitman J."/>
            <person name="Gow N.A."/>
            <person name="Lorenz M.C."/>
            <person name="Birren B.W."/>
            <person name="Kellis M."/>
            <person name="Cuomo C.A."/>
        </authorList>
    </citation>
    <scope>NUCLEOTIDE SEQUENCE [LARGE SCALE GENOMIC DNA]</scope>
    <source>
        <strain evidence="5">ATCC MYA-3404 / T1</strain>
    </source>
</reference>
<feature type="compositionally biased region" description="Basic and acidic residues" evidence="1">
    <location>
        <begin position="17"/>
        <end position="44"/>
    </location>
</feature>